<dbReference type="Proteomes" id="UP001062846">
    <property type="component" value="Chromosome 11"/>
</dbReference>
<evidence type="ECO:0000313" key="1">
    <source>
        <dbReference type="EMBL" id="KAI8532436.1"/>
    </source>
</evidence>
<organism evidence="1 2">
    <name type="scientific">Rhododendron molle</name>
    <name type="common">Chinese azalea</name>
    <name type="synonym">Azalea mollis</name>
    <dbReference type="NCBI Taxonomy" id="49168"/>
    <lineage>
        <taxon>Eukaryota</taxon>
        <taxon>Viridiplantae</taxon>
        <taxon>Streptophyta</taxon>
        <taxon>Embryophyta</taxon>
        <taxon>Tracheophyta</taxon>
        <taxon>Spermatophyta</taxon>
        <taxon>Magnoliopsida</taxon>
        <taxon>eudicotyledons</taxon>
        <taxon>Gunneridae</taxon>
        <taxon>Pentapetalae</taxon>
        <taxon>asterids</taxon>
        <taxon>Ericales</taxon>
        <taxon>Ericaceae</taxon>
        <taxon>Ericoideae</taxon>
        <taxon>Rhodoreae</taxon>
        <taxon>Rhododendron</taxon>
    </lineage>
</organism>
<reference evidence="1" key="1">
    <citation type="submission" date="2022-02" db="EMBL/GenBank/DDBJ databases">
        <title>Plant Genome Project.</title>
        <authorList>
            <person name="Zhang R.-G."/>
        </authorList>
    </citation>
    <scope>NUCLEOTIDE SEQUENCE</scope>
    <source>
        <strain evidence="1">AT1</strain>
    </source>
</reference>
<sequence>MFFFCILLPQTNSLTFNLTNFNDPDQKVNIILTPTSEAHISTQGLQITSTERSVDGGQGLHVGRATYIESLHLWDNSTQKLADFNTHFVFVIDSNGNSIFADGFTFFLAPDGWDSMVGGPAGAMGLPIDTPYSTTPTGRFVAVEFDTWGNPWDRIKTTHVGIDVNSIILDVTAVWHCNITHGIENEAWIRYDSSSHNLSVVFTGSIGNTRVDDTIHYIVDLREQLPERVTIGFSAATANGNFETHTVKSWEFSSSFAINESNNTVTVKPGSNKISHGAVVGSVVGSGVFVGGLVLVGFGLWKRSRAKEEDEFEIEMSLENEFEAGAGPKKFSYSQLSLAPNNFEEGQKLGEGGFGGVYRGFLRESKTYIAVKRISKGSKQGIKEYATEVKIISRLRHRNLVQLIGWCHEKKELLLVYEFMENASLDFHLFQGKSLLTWGTRYKIAQGLASALLYLHEEWEQCVVHRDVKSSNVMLDSKFNAKLGDFGLARFVDHEKQPETTLLAGTMGYLAPECMVTGKASKESDVYSFGIVALEIACGRKPLDSKVPESQVILVKWVWDLYGMGRLLEAVDAKLGSDFDEQEIERLMIVGLWCAHPDHNFRPKIRDAIHALINFEAPLPILPPKLPILPTKLPVLSFSRLPLHTNQNQFSSNVDSS</sequence>
<keyword evidence="2" id="KW-1185">Reference proteome</keyword>
<proteinExistence type="predicted"/>
<name>A0ACC0LUP8_RHOML</name>
<evidence type="ECO:0000313" key="2">
    <source>
        <dbReference type="Proteomes" id="UP001062846"/>
    </source>
</evidence>
<accession>A0ACC0LUP8</accession>
<comment type="caution">
    <text evidence="1">The sequence shown here is derived from an EMBL/GenBank/DDBJ whole genome shotgun (WGS) entry which is preliminary data.</text>
</comment>
<dbReference type="EMBL" id="CM046398">
    <property type="protein sequence ID" value="KAI8532436.1"/>
    <property type="molecule type" value="Genomic_DNA"/>
</dbReference>
<protein>
    <submittedName>
        <fullName evidence="1">Uncharacterized protein</fullName>
    </submittedName>
</protein>
<gene>
    <name evidence="1" type="ORF">RHMOL_Rhmol11G0214100</name>
</gene>